<comment type="caution">
    <text evidence="7">The sequence shown here is derived from an EMBL/GenBank/DDBJ whole genome shotgun (WGS) entry which is preliminary data.</text>
</comment>
<feature type="domain" description="HTH lysR-type" evidence="6">
    <location>
        <begin position="1"/>
        <end position="59"/>
    </location>
</feature>
<dbReference type="Gene3D" id="3.40.190.10">
    <property type="entry name" value="Periplasmic binding protein-like II"/>
    <property type="match status" value="2"/>
</dbReference>
<dbReference type="EMBL" id="VCKW01000028">
    <property type="protein sequence ID" value="TMR04835.1"/>
    <property type="molecule type" value="Genomic_DNA"/>
</dbReference>
<evidence type="ECO:0000256" key="1">
    <source>
        <dbReference type="ARBA" id="ARBA00009437"/>
    </source>
</evidence>
<dbReference type="Gene3D" id="1.10.10.10">
    <property type="entry name" value="Winged helix-like DNA-binding domain superfamily/Winged helix DNA-binding domain"/>
    <property type="match status" value="1"/>
</dbReference>
<organism evidence="7 8">
    <name type="scientific">Actinomadura soli</name>
    <dbReference type="NCBI Taxonomy" id="2508997"/>
    <lineage>
        <taxon>Bacteria</taxon>
        <taxon>Bacillati</taxon>
        <taxon>Actinomycetota</taxon>
        <taxon>Actinomycetes</taxon>
        <taxon>Streptosporangiales</taxon>
        <taxon>Thermomonosporaceae</taxon>
        <taxon>Actinomadura</taxon>
    </lineage>
</organism>
<dbReference type="OrthoDB" id="79118at2"/>
<dbReference type="FunFam" id="1.10.10.10:FF:000001">
    <property type="entry name" value="LysR family transcriptional regulator"/>
    <property type="match status" value="1"/>
</dbReference>
<dbReference type="AlphaFoldDB" id="A0A5C4JHN1"/>
<reference evidence="7 8" key="1">
    <citation type="submission" date="2019-05" db="EMBL/GenBank/DDBJ databases">
        <title>Draft genome sequence of Actinomadura sp. 14C53.</title>
        <authorList>
            <person name="Saricaoglu S."/>
            <person name="Isik K."/>
        </authorList>
    </citation>
    <scope>NUCLEOTIDE SEQUENCE [LARGE SCALE GENOMIC DNA]</scope>
    <source>
        <strain evidence="7 8">14C53</strain>
    </source>
</reference>
<dbReference type="SUPFAM" id="SSF53850">
    <property type="entry name" value="Periplasmic binding protein-like II"/>
    <property type="match status" value="1"/>
</dbReference>
<evidence type="ECO:0000256" key="3">
    <source>
        <dbReference type="ARBA" id="ARBA00023125"/>
    </source>
</evidence>
<dbReference type="SUPFAM" id="SSF46785">
    <property type="entry name" value="Winged helix' DNA-binding domain"/>
    <property type="match status" value="1"/>
</dbReference>
<dbReference type="CDD" id="cd08414">
    <property type="entry name" value="PBP2_LTTR_aromatics_like"/>
    <property type="match status" value="1"/>
</dbReference>
<dbReference type="Proteomes" id="UP000309174">
    <property type="component" value="Unassembled WGS sequence"/>
</dbReference>
<dbReference type="PROSITE" id="PS50931">
    <property type="entry name" value="HTH_LYSR"/>
    <property type="match status" value="1"/>
</dbReference>
<name>A0A5C4JHN1_9ACTN</name>
<evidence type="ECO:0000256" key="5">
    <source>
        <dbReference type="SAM" id="MobiDB-lite"/>
    </source>
</evidence>
<sequence length="299" mass="32744">MLERHEVEAFLTLAEELHFGRTAERLHVSTARISQTIAKLERRVGVPLFDRTSRRVELTAVGRRLYEDVRPAWDQINAAVDQAVSTGRGLTGTLRAAFVGAAAGQLLAGVTELFRTRHRDCDVRLREAQIGDAIPWLRDGDVDIALDTFPVDEPGIVSGPVLVSEARMLAVPSGHPFARRETVSVEDLARTKLLQLPGSLPESLRNDRTPQNTPAGRPIEPGPSASTLNELLTLVGAGHGVFPVGAQTRRYYARPDVAYVLLDDAPPVRWGLLWRSDGTTARVRAFAQAAHDLLHPRTG</sequence>
<evidence type="ECO:0000313" key="7">
    <source>
        <dbReference type="EMBL" id="TMR04835.1"/>
    </source>
</evidence>
<feature type="region of interest" description="Disordered" evidence="5">
    <location>
        <begin position="199"/>
        <end position="224"/>
    </location>
</feature>
<dbReference type="InterPro" id="IPR036390">
    <property type="entry name" value="WH_DNA-bd_sf"/>
</dbReference>
<dbReference type="GO" id="GO:0032993">
    <property type="term" value="C:protein-DNA complex"/>
    <property type="evidence" value="ECO:0007669"/>
    <property type="project" value="TreeGrafter"/>
</dbReference>
<dbReference type="InterPro" id="IPR005119">
    <property type="entry name" value="LysR_subst-bd"/>
</dbReference>
<evidence type="ECO:0000259" key="6">
    <source>
        <dbReference type="PROSITE" id="PS50931"/>
    </source>
</evidence>
<evidence type="ECO:0000256" key="2">
    <source>
        <dbReference type="ARBA" id="ARBA00023015"/>
    </source>
</evidence>
<dbReference type="PANTHER" id="PTHR30346">
    <property type="entry name" value="TRANSCRIPTIONAL DUAL REGULATOR HCAR-RELATED"/>
    <property type="match status" value="1"/>
</dbReference>
<keyword evidence="3" id="KW-0238">DNA-binding</keyword>
<dbReference type="PANTHER" id="PTHR30346:SF0">
    <property type="entry name" value="HCA OPERON TRANSCRIPTIONAL ACTIVATOR HCAR"/>
    <property type="match status" value="1"/>
</dbReference>
<dbReference type="InterPro" id="IPR000847">
    <property type="entry name" value="LysR_HTH_N"/>
</dbReference>
<dbReference type="GO" id="GO:0003677">
    <property type="term" value="F:DNA binding"/>
    <property type="evidence" value="ECO:0007669"/>
    <property type="project" value="UniProtKB-KW"/>
</dbReference>
<protein>
    <submittedName>
        <fullName evidence="7">LysR family transcriptional regulator</fullName>
    </submittedName>
</protein>
<proteinExistence type="inferred from homology"/>
<keyword evidence="4" id="KW-0804">Transcription</keyword>
<keyword evidence="8" id="KW-1185">Reference proteome</keyword>
<dbReference type="InterPro" id="IPR036388">
    <property type="entry name" value="WH-like_DNA-bd_sf"/>
</dbReference>
<keyword evidence="2" id="KW-0805">Transcription regulation</keyword>
<accession>A0A5C4JHN1</accession>
<dbReference type="GO" id="GO:0003700">
    <property type="term" value="F:DNA-binding transcription factor activity"/>
    <property type="evidence" value="ECO:0007669"/>
    <property type="project" value="InterPro"/>
</dbReference>
<evidence type="ECO:0000256" key="4">
    <source>
        <dbReference type="ARBA" id="ARBA00023163"/>
    </source>
</evidence>
<dbReference type="Pfam" id="PF03466">
    <property type="entry name" value="LysR_substrate"/>
    <property type="match status" value="1"/>
</dbReference>
<gene>
    <name evidence="7" type="ORF">ETD83_07855</name>
</gene>
<dbReference type="Pfam" id="PF00126">
    <property type="entry name" value="HTH_1"/>
    <property type="match status" value="1"/>
</dbReference>
<comment type="similarity">
    <text evidence="1">Belongs to the LysR transcriptional regulatory family.</text>
</comment>
<evidence type="ECO:0000313" key="8">
    <source>
        <dbReference type="Proteomes" id="UP000309174"/>
    </source>
</evidence>